<feature type="compositionally biased region" description="Pro residues" evidence="1">
    <location>
        <begin position="1"/>
        <end position="13"/>
    </location>
</feature>
<evidence type="ECO:0000313" key="4">
    <source>
        <dbReference type="Proteomes" id="UP001596157"/>
    </source>
</evidence>
<comment type="caution">
    <text evidence="3">The sequence shown here is derived from an EMBL/GenBank/DDBJ whole genome shotgun (WGS) entry which is preliminary data.</text>
</comment>
<keyword evidence="2" id="KW-0472">Membrane</keyword>
<evidence type="ECO:0000256" key="1">
    <source>
        <dbReference type="SAM" id="MobiDB-lite"/>
    </source>
</evidence>
<gene>
    <name evidence="3" type="ORF">ACFPM7_21695</name>
</gene>
<dbReference type="Proteomes" id="UP001596157">
    <property type="component" value="Unassembled WGS sequence"/>
</dbReference>
<sequence>MTINQPAPPPPAPEQQQEQAAPKKPSLLKRIGGVVVGLIVAAGVAYAFNYFGSDAAQTKAGDCASITGTSSKPEFTTVGCQTPEANYIIGKVLESTTERCGDNYDEYTETSSRGPDSKLCLVPKLVSGECHDVSGSGMGYPVVDCSATGALKVTTVNTEAECTEGEALAYTEPKTIYCLAPPTDA</sequence>
<protein>
    <submittedName>
        <fullName evidence="3">Uncharacterized protein</fullName>
    </submittedName>
</protein>
<reference evidence="4" key="1">
    <citation type="journal article" date="2019" name="Int. J. Syst. Evol. Microbiol.">
        <title>The Global Catalogue of Microorganisms (GCM) 10K type strain sequencing project: providing services to taxonomists for standard genome sequencing and annotation.</title>
        <authorList>
            <consortium name="The Broad Institute Genomics Platform"/>
            <consortium name="The Broad Institute Genome Sequencing Center for Infectious Disease"/>
            <person name="Wu L."/>
            <person name="Ma J."/>
        </authorList>
    </citation>
    <scope>NUCLEOTIDE SEQUENCE [LARGE SCALE GENOMIC DNA]</scope>
    <source>
        <strain evidence="4">CCUG 59778</strain>
    </source>
</reference>
<keyword evidence="4" id="KW-1185">Reference proteome</keyword>
<keyword evidence="2" id="KW-1133">Transmembrane helix</keyword>
<evidence type="ECO:0000313" key="3">
    <source>
        <dbReference type="EMBL" id="MFC5289674.1"/>
    </source>
</evidence>
<feature type="region of interest" description="Disordered" evidence="1">
    <location>
        <begin position="1"/>
        <end position="24"/>
    </location>
</feature>
<feature type="transmembrane region" description="Helical" evidence="2">
    <location>
        <begin position="31"/>
        <end position="51"/>
    </location>
</feature>
<dbReference type="EMBL" id="JBHSKF010000012">
    <property type="protein sequence ID" value="MFC5289674.1"/>
    <property type="molecule type" value="Genomic_DNA"/>
</dbReference>
<evidence type="ECO:0000256" key="2">
    <source>
        <dbReference type="SAM" id="Phobius"/>
    </source>
</evidence>
<dbReference type="RefSeq" id="WP_378249529.1">
    <property type="nucleotide sequence ID" value="NZ_JBHSKF010000012.1"/>
</dbReference>
<proteinExistence type="predicted"/>
<keyword evidence="2" id="KW-0812">Transmembrane</keyword>
<organism evidence="3 4">
    <name type="scientific">Actinokineospora guangxiensis</name>
    <dbReference type="NCBI Taxonomy" id="1490288"/>
    <lineage>
        <taxon>Bacteria</taxon>
        <taxon>Bacillati</taxon>
        <taxon>Actinomycetota</taxon>
        <taxon>Actinomycetes</taxon>
        <taxon>Pseudonocardiales</taxon>
        <taxon>Pseudonocardiaceae</taxon>
        <taxon>Actinokineospora</taxon>
    </lineage>
</organism>
<accession>A0ABW0EQX2</accession>
<name>A0ABW0EQX2_9PSEU</name>
<feature type="compositionally biased region" description="Low complexity" evidence="1">
    <location>
        <begin position="14"/>
        <end position="24"/>
    </location>
</feature>